<dbReference type="PROSITE" id="PS50927">
    <property type="entry name" value="BULB_LECTIN"/>
    <property type="match status" value="1"/>
</dbReference>
<keyword evidence="2" id="KW-1015">Disulfide bond</keyword>
<dbReference type="CDD" id="cd01098">
    <property type="entry name" value="PAN_AP_plant"/>
    <property type="match status" value="1"/>
</dbReference>
<feature type="signal peptide" evidence="4">
    <location>
        <begin position="1"/>
        <end position="39"/>
    </location>
</feature>
<keyword evidence="3" id="KW-1133">Transmembrane helix</keyword>
<dbReference type="AlphaFoldDB" id="A0AA41S835"/>
<feature type="chain" id="PRO_5041207283" evidence="4">
    <location>
        <begin position="40"/>
        <end position="544"/>
    </location>
</feature>
<dbReference type="Pfam" id="PF08276">
    <property type="entry name" value="PAN_2"/>
    <property type="match status" value="1"/>
</dbReference>
<dbReference type="Pfam" id="PF00954">
    <property type="entry name" value="S_locus_glycop"/>
    <property type="match status" value="1"/>
</dbReference>
<reference evidence="7" key="1">
    <citation type="submission" date="2022-03" db="EMBL/GenBank/DDBJ databases">
        <title>A functionally conserved STORR gene fusion in Papaver species that diverged 16.8 million years ago.</title>
        <authorList>
            <person name="Catania T."/>
        </authorList>
    </citation>
    <scope>NUCLEOTIDE SEQUENCE</scope>
    <source>
        <strain evidence="7">S-191538</strain>
    </source>
</reference>
<dbReference type="SUPFAM" id="SSF51110">
    <property type="entry name" value="alpha-D-mannose-specific plant lectins"/>
    <property type="match status" value="1"/>
</dbReference>
<dbReference type="PROSITE" id="PS50948">
    <property type="entry name" value="PAN"/>
    <property type="match status" value="1"/>
</dbReference>
<name>A0AA41S835_PAPNU</name>
<dbReference type="InterPro" id="IPR000858">
    <property type="entry name" value="S_locus_glycoprot_dom"/>
</dbReference>
<protein>
    <submittedName>
        <fullName evidence="7">Uncharacterized protein</fullName>
    </submittedName>
</protein>
<dbReference type="Pfam" id="PF01453">
    <property type="entry name" value="B_lectin"/>
    <property type="match status" value="1"/>
</dbReference>
<dbReference type="PANTHER" id="PTHR32444">
    <property type="entry name" value="BULB-TYPE LECTIN DOMAIN-CONTAINING PROTEIN"/>
    <property type="match status" value="1"/>
</dbReference>
<dbReference type="SMART" id="SM00108">
    <property type="entry name" value="B_lectin"/>
    <property type="match status" value="1"/>
</dbReference>
<dbReference type="InterPro" id="IPR003609">
    <property type="entry name" value="Pan_app"/>
</dbReference>
<evidence type="ECO:0000259" key="6">
    <source>
        <dbReference type="PROSITE" id="PS50948"/>
    </source>
</evidence>
<dbReference type="SMART" id="SM00473">
    <property type="entry name" value="PAN_AP"/>
    <property type="match status" value="1"/>
</dbReference>
<evidence type="ECO:0000256" key="1">
    <source>
        <dbReference type="ARBA" id="ARBA00022729"/>
    </source>
</evidence>
<sequence length="544" mass="60358">MTTALFSFSRIIGGSLHLPLTDSSLITLLLLLVFQNCYAQDNSTITSTQFITDSQTLTSSGQYFKLGFFSPVNSTSRYVGIWYGNNVTVQTVVWVANRDNPLNDSSGTLRINGTGGNLLVSNGRGVVMWNTNVSDAAAVNNSVAELMDNGNLVFRLANDSKRILWQSFDHPMNTFLPDMRIRGNSKPNILQQFTSWKSESDPSMGNYSVGLELLENILQMVLWGKGSTGRLWRSGPWNNRIFIGLPDMESVYNDGFYIVKDDQDGSMYLTYDYVDKSRKERYVLDYDGSIIGEIWREEAKVWYRFWSTKANVCDATYGKCGPFGICDQLNSPVCSCLAGYIPTSTDEWGKGNWSSGCARKTNLKCQNSSTNSSSDDGFFKLGSLKVPDFSYWVATSKVEECVQVCLTNCSCIAYSYNSGIGCLTWSGSLLDTQNFSSSGEDLYIRLARSDLIGKKMKAIIIIAVIVGALTIFVCGSFFWRWMAKQRGTESSKDTQTVGESTDQSILGENPDRLRVFKFEELAIATNNFSGGNKLGEGGFGPVYK</sequence>
<comment type="caution">
    <text evidence="7">The sequence shown here is derived from an EMBL/GenBank/DDBJ whole genome shotgun (WGS) entry which is preliminary data.</text>
</comment>
<feature type="domain" description="Apple" evidence="6">
    <location>
        <begin position="365"/>
        <end position="447"/>
    </location>
</feature>
<dbReference type="InterPro" id="IPR001480">
    <property type="entry name" value="Bulb-type_lectin_dom"/>
</dbReference>
<dbReference type="Gene3D" id="3.30.200.20">
    <property type="entry name" value="Phosphorylase Kinase, domain 1"/>
    <property type="match status" value="1"/>
</dbReference>
<dbReference type="CDD" id="cd00028">
    <property type="entry name" value="B_lectin"/>
    <property type="match status" value="1"/>
</dbReference>
<dbReference type="EMBL" id="JAJJMA010110747">
    <property type="protein sequence ID" value="MCL7031304.1"/>
    <property type="molecule type" value="Genomic_DNA"/>
</dbReference>
<evidence type="ECO:0000259" key="5">
    <source>
        <dbReference type="PROSITE" id="PS50927"/>
    </source>
</evidence>
<evidence type="ECO:0000256" key="2">
    <source>
        <dbReference type="ARBA" id="ARBA00023157"/>
    </source>
</evidence>
<keyword evidence="1 4" id="KW-0732">Signal</keyword>
<proteinExistence type="predicted"/>
<evidence type="ECO:0000256" key="4">
    <source>
        <dbReference type="SAM" id="SignalP"/>
    </source>
</evidence>
<evidence type="ECO:0000313" key="7">
    <source>
        <dbReference type="EMBL" id="MCL7031304.1"/>
    </source>
</evidence>
<feature type="transmembrane region" description="Helical" evidence="3">
    <location>
        <begin position="458"/>
        <end position="479"/>
    </location>
</feature>
<feature type="domain" description="Bulb-type lectin" evidence="5">
    <location>
        <begin position="42"/>
        <end position="167"/>
    </location>
</feature>
<organism evidence="7 8">
    <name type="scientific">Papaver nudicaule</name>
    <name type="common">Iceland poppy</name>
    <dbReference type="NCBI Taxonomy" id="74823"/>
    <lineage>
        <taxon>Eukaryota</taxon>
        <taxon>Viridiplantae</taxon>
        <taxon>Streptophyta</taxon>
        <taxon>Embryophyta</taxon>
        <taxon>Tracheophyta</taxon>
        <taxon>Spermatophyta</taxon>
        <taxon>Magnoliopsida</taxon>
        <taxon>Ranunculales</taxon>
        <taxon>Papaveraceae</taxon>
        <taxon>Papaveroideae</taxon>
        <taxon>Papaver</taxon>
    </lineage>
</organism>
<feature type="non-terminal residue" evidence="7">
    <location>
        <position position="544"/>
    </location>
</feature>
<dbReference type="FunFam" id="2.90.10.10:FF:000001">
    <property type="entry name" value="G-type lectin S-receptor-like serine/threonine-protein kinase"/>
    <property type="match status" value="1"/>
</dbReference>
<keyword evidence="3" id="KW-0472">Membrane</keyword>
<dbReference type="Proteomes" id="UP001177140">
    <property type="component" value="Unassembled WGS sequence"/>
</dbReference>
<keyword evidence="8" id="KW-1185">Reference proteome</keyword>
<dbReference type="PANTHER" id="PTHR32444:SF198">
    <property type="entry name" value="BULB-TYPE LECTIN DOMAIN-CONTAINING PROTEIN"/>
    <property type="match status" value="1"/>
</dbReference>
<gene>
    <name evidence="7" type="ORF">MKW94_021464</name>
</gene>
<dbReference type="GO" id="GO:0048544">
    <property type="term" value="P:recognition of pollen"/>
    <property type="evidence" value="ECO:0007669"/>
    <property type="project" value="InterPro"/>
</dbReference>
<accession>A0AA41S835</accession>
<evidence type="ECO:0000256" key="3">
    <source>
        <dbReference type="SAM" id="Phobius"/>
    </source>
</evidence>
<evidence type="ECO:0000313" key="8">
    <source>
        <dbReference type="Proteomes" id="UP001177140"/>
    </source>
</evidence>
<keyword evidence="3" id="KW-0812">Transmembrane</keyword>
<dbReference type="InterPro" id="IPR036426">
    <property type="entry name" value="Bulb-type_lectin_dom_sf"/>
</dbReference>
<dbReference type="Gene3D" id="2.90.10.10">
    <property type="entry name" value="Bulb-type lectin domain"/>
    <property type="match status" value="1"/>
</dbReference>